<gene>
    <name evidence="4" type="ORF">GCM10009688_12250</name>
</gene>
<dbReference type="InterPro" id="IPR011033">
    <property type="entry name" value="PRC_barrel-like_sf"/>
</dbReference>
<accession>A0ABP5AHE8</accession>
<dbReference type="RefSeq" id="WP_152225792.1">
    <property type="nucleotide sequence ID" value="NZ_BAAALV010000002.1"/>
</dbReference>
<feature type="compositionally biased region" description="Low complexity" evidence="1">
    <location>
        <begin position="302"/>
        <end position="323"/>
    </location>
</feature>
<feature type="compositionally biased region" description="Low complexity" evidence="1">
    <location>
        <begin position="160"/>
        <end position="177"/>
    </location>
</feature>
<dbReference type="PANTHER" id="PTHR38463">
    <property type="entry name" value="STRESS RESPONSE PROTEIN YSNF"/>
    <property type="match status" value="1"/>
</dbReference>
<dbReference type="Pfam" id="PF09557">
    <property type="entry name" value="DUF2382"/>
    <property type="match status" value="1"/>
</dbReference>
<organism evidence="4 5">
    <name type="scientific">Arthrobacter gandavensis</name>
    <dbReference type="NCBI Taxonomy" id="169960"/>
    <lineage>
        <taxon>Bacteria</taxon>
        <taxon>Bacillati</taxon>
        <taxon>Actinomycetota</taxon>
        <taxon>Actinomycetes</taxon>
        <taxon>Micrococcales</taxon>
        <taxon>Micrococcaceae</taxon>
        <taxon>Arthrobacter</taxon>
    </lineage>
</organism>
<reference evidence="5" key="1">
    <citation type="journal article" date="2019" name="Int. J. Syst. Evol. Microbiol.">
        <title>The Global Catalogue of Microorganisms (GCM) 10K type strain sequencing project: providing services to taxonomists for standard genome sequencing and annotation.</title>
        <authorList>
            <consortium name="The Broad Institute Genomics Platform"/>
            <consortium name="The Broad Institute Genome Sequencing Center for Infectious Disease"/>
            <person name="Wu L."/>
            <person name="Ma J."/>
        </authorList>
    </citation>
    <scope>NUCLEOTIDE SEQUENCE [LARGE SCALE GENOMIC DNA]</scope>
    <source>
        <strain evidence="5">JCM 13316</strain>
    </source>
</reference>
<sequence>MISNEQVEGLMAASGNVLGPNGDKIGSVGTFYLDDQTNEPAWVTVNTGLFGTSETFVPLSEASVEGVDVLVPYSKDEVKNAPQIASDGSISAEEEVTLYRYYGFTYDDGTSDADSLNADAGTDTLIESDTESISGTDRGRSGLVDDTQSGSGVGSGMGTDTGHSGTTGLSDSSGSRSGIDDAMTRSEEQLDVGTESHETGRARLRKYTVTENVTTQVPVSHEEVVIEREPITDANREAALSGPEMREDEYEVTLHAEEPVVHKHTEPVERVRLDTETVTGTENVSEEVRKERIESEVEDASGRSMSTGSEGSTGSGHHSSGSGHDSGHDDSSGSGSGSSR</sequence>
<dbReference type="InterPro" id="IPR052967">
    <property type="entry name" value="Stress_Response_Assoc"/>
</dbReference>
<proteinExistence type="predicted"/>
<dbReference type="InterPro" id="IPR014747">
    <property type="entry name" value="Bac_photo_RC_H_C"/>
</dbReference>
<feature type="compositionally biased region" description="Basic and acidic residues" evidence="1">
    <location>
        <begin position="286"/>
        <end position="295"/>
    </location>
</feature>
<dbReference type="InterPro" id="IPR027275">
    <property type="entry name" value="PRC-brl_dom"/>
</dbReference>
<evidence type="ECO:0000259" key="3">
    <source>
        <dbReference type="Pfam" id="PF09557"/>
    </source>
</evidence>
<feature type="region of interest" description="Disordered" evidence="1">
    <location>
        <begin position="273"/>
        <end position="340"/>
    </location>
</feature>
<dbReference type="SUPFAM" id="SSF50346">
    <property type="entry name" value="PRC-barrel domain"/>
    <property type="match status" value="1"/>
</dbReference>
<feature type="domain" description="DUF2382" evidence="3">
    <location>
        <begin position="183"/>
        <end position="294"/>
    </location>
</feature>
<feature type="compositionally biased region" description="Polar residues" evidence="1">
    <location>
        <begin position="125"/>
        <end position="135"/>
    </location>
</feature>
<evidence type="ECO:0000256" key="1">
    <source>
        <dbReference type="SAM" id="MobiDB-lite"/>
    </source>
</evidence>
<evidence type="ECO:0000313" key="4">
    <source>
        <dbReference type="EMBL" id="GAA1909275.1"/>
    </source>
</evidence>
<evidence type="ECO:0000313" key="5">
    <source>
        <dbReference type="Proteomes" id="UP001500784"/>
    </source>
</evidence>
<dbReference type="Pfam" id="PF05239">
    <property type="entry name" value="PRC"/>
    <property type="match status" value="1"/>
</dbReference>
<feature type="domain" description="PRC-barrel" evidence="2">
    <location>
        <begin position="17"/>
        <end position="77"/>
    </location>
</feature>
<protein>
    <submittedName>
        <fullName evidence="4">PRC and DUF2382 domain-containing protein</fullName>
    </submittedName>
</protein>
<dbReference type="EMBL" id="BAAALV010000002">
    <property type="protein sequence ID" value="GAA1909275.1"/>
    <property type="molecule type" value="Genomic_DNA"/>
</dbReference>
<comment type="caution">
    <text evidence="4">The sequence shown here is derived from an EMBL/GenBank/DDBJ whole genome shotgun (WGS) entry which is preliminary data.</text>
</comment>
<dbReference type="PANTHER" id="PTHR38463:SF1">
    <property type="entry name" value="STRESS RESPONSE PROTEIN YSNF"/>
    <property type="match status" value="1"/>
</dbReference>
<keyword evidence="5" id="KW-1185">Reference proteome</keyword>
<dbReference type="Gene3D" id="3.90.50.10">
    <property type="entry name" value="Photosynthetic Reaction Center, subunit H, domain 2"/>
    <property type="match status" value="1"/>
</dbReference>
<evidence type="ECO:0000259" key="2">
    <source>
        <dbReference type="Pfam" id="PF05239"/>
    </source>
</evidence>
<name>A0ABP5AHE8_9MICC</name>
<feature type="region of interest" description="Disordered" evidence="1">
    <location>
        <begin position="125"/>
        <end position="180"/>
    </location>
</feature>
<dbReference type="Proteomes" id="UP001500784">
    <property type="component" value="Unassembled WGS sequence"/>
</dbReference>
<dbReference type="InterPro" id="IPR019060">
    <property type="entry name" value="DUF2382"/>
</dbReference>